<dbReference type="InterPro" id="IPR036389">
    <property type="entry name" value="RNase_III_sf"/>
</dbReference>
<evidence type="ECO:0000313" key="13">
    <source>
        <dbReference type="Proteomes" id="UP000184139"/>
    </source>
</evidence>
<dbReference type="GO" id="GO:0004525">
    <property type="term" value="F:ribonuclease III activity"/>
    <property type="evidence" value="ECO:0007669"/>
    <property type="project" value="UniProtKB-UniRule"/>
</dbReference>
<keyword evidence="7 9" id="KW-0378">Hydrolase</keyword>
<evidence type="ECO:0000313" key="12">
    <source>
        <dbReference type="EMBL" id="SHH97408.1"/>
    </source>
</evidence>
<name>A0A1M5XCW0_9BACT</name>
<keyword evidence="9" id="KW-0819">tRNA processing</keyword>
<keyword evidence="5 9" id="KW-0540">Nuclease</keyword>
<dbReference type="Gene3D" id="3.30.160.20">
    <property type="match status" value="1"/>
</dbReference>
<keyword evidence="8 9" id="KW-0694">RNA-binding</keyword>
<proteinExistence type="inferred from homology"/>
<comment type="function">
    <text evidence="9">Digests double-stranded RNA. Involved in the processing of primary rRNA transcript to yield the immediate precursors to the large and small rRNAs (23S and 16S). Processes some mRNAs, and tRNAs when they are encoded in the rRNA operon. Processes pre-crRNA and tracrRNA of type II CRISPR loci if present in the organism.</text>
</comment>
<dbReference type="GO" id="GO:0046872">
    <property type="term" value="F:metal ion binding"/>
    <property type="evidence" value="ECO:0007669"/>
    <property type="project" value="UniProtKB-KW"/>
</dbReference>
<evidence type="ECO:0000256" key="1">
    <source>
        <dbReference type="ARBA" id="ARBA00000109"/>
    </source>
</evidence>
<dbReference type="GO" id="GO:0010468">
    <property type="term" value="P:regulation of gene expression"/>
    <property type="evidence" value="ECO:0007669"/>
    <property type="project" value="TreeGrafter"/>
</dbReference>
<gene>
    <name evidence="9" type="primary">rnc</name>
    <name evidence="12" type="ORF">SAMN02745124_02945</name>
</gene>
<dbReference type="RefSeq" id="WP_073377317.1">
    <property type="nucleotide sequence ID" value="NZ_FQXS01000019.1"/>
</dbReference>
<dbReference type="EMBL" id="FQXS01000019">
    <property type="protein sequence ID" value="SHH97408.1"/>
    <property type="molecule type" value="Genomic_DNA"/>
</dbReference>
<dbReference type="PROSITE" id="PS50142">
    <property type="entry name" value="RNASE_3_2"/>
    <property type="match status" value="1"/>
</dbReference>
<dbReference type="GO" id="GO:0005737">
    <property type="term" value="C:cytoplasm"/>
    <property type="evidence" value="ECO:0007669"/>
    <property type="project" value="UniProtKB-SubCell"/>
</dbReference>
<dbReference type="NCBIfam" id="TIGR02191">
    <property type="entry name" value="RNaseIII"/>
    <property type="match status" value="1"/>
</dbReference>
<dbReference type="Pfam" id="PF14622">
    <property type="entry name" value="Ribonucleas_3_3"/>
    <property type="match status" value="1"/>
</dbReference>
<accession>A0A1M5XCW0</accession>
<dbReference type="FunFam" id="1.10.1520.10:FF:000001">
    <property type="entry name" value="Ribonuclease 3"/>
    <property type="match status" value="1"/>
</dbReference>
<dbReference type="InterPro" id="IPR000999">
    <property type="entry name" value="RNase_III_dom"/>
</dbReference>
<dbReference type="InterPro" id="IPR011907">
    <property type="entry name" value="RNase_III"/>
</dbReference>
<dbReference type="SMART" id="SM00358">
    <property type="entry name" value="DSRM"/>
    <property type="match status" value="1"/>
</dbReference>
<dbReference type="GO" id="GO:0006364">
    <property type="term" value="P:rRNA processing"/>
    <property type="evidence" value="ECO:0007669"/>
    <property type="project" value="UniProtKB-UniRule"/>
</dbReference>
<dbReference type="Proteomes" id="UP000184139">
    <property type="component" value="Unassembled WGS sequence"/>
</dbReference>
<dbReference type="HAMAP" id="MF_00104">
    <property type="entry name" value="RNase_III"/>
    <property type="match status" value="1"/>
</dbReference>
<dbReference type="PANTHER" id="PTHR11207">
    <property type="entry name" value="RIBONUCLEASE III"/>
    <property type="match status" value="1"/>
</dbReference>
<dbReference type="Gene3D" id="1.10.1520.10">
    <property type="entry name" value="Ribonuclease III domain"/>
    <property type="match status" value="1"/>
</dbReference>
<evidence type="ECO:0000256" key="5">
    <source>
        <dbReference type="ARBA" id="ARBA00022722"/>
    </source>
</evidence>
<evidence type="ECO:0000256" key="8">
    <source>
        <dbReference type="ARBA" id="ARBA00022884"/>
    </source>
</evidence>
<evidence type="ECO:0000259" key="11">
    <source>
        <dbReference type="PROSITE" id="PS50142"/>
    </source>
</evidence>
<dbReference type="GO" id="GO:0008033">
    <property type="term" value="P:tRNA processing"/>
    <property type="evidence" value="ECO:0007669"/>
    <property type="project" value="UniProtKB-KW"/>
</dbReference>
<evidence type="ECO:0000256" key="4">
    <source>
        <dbReference type="ARBA" id="ARBA00022664"/>
    </source>
</evidence>
<dbReference type="SMART" id="SM00535">
    <property type="entry name" value="RIBOc"/>
    <property type="match status" value="1"/>
</dbReference>
<dbReference type="GO" id="GO:0006397">
    <property type="term" value="P:mRNA processing"/>
    <property type="evidence" value="ECO:0007669"/>
    <property type="project" value="UniProtKB-UniRule"/>
</dbReference>
<evidence type="ECO:0000256" key="9">
    <source>
        <dbReference type="HAMAP-Rule" id="MF_00104"/>
    </source>
</evidence>
<feature type="binding site" evidence="9">
    <location>
        <position position="133"/>
    </location>
    <ligand>
        <name>Mg(2+)</name>
        <dbReference type="ChEBI" id="CHEBI:18420"/>
    </ligand>
</feature>
<dbReference type="CDD" id="cd10845">
    <property type="entry name" value="DSRM_RNAse_III_family"/>
    <property type="match status" value="1"/>
</dbReference>
<evidence type="ECO:0000256" key="6">
    <source>
        <dbReference type="ARBA" id="ARBA00022759"/>
    </source>
</evidence>
<dbReference type="Pfam" id="PF00035">
    <property type="entry name" value="dsrm"/>
    <property type="match status" value="1"/>
</dbReference>
<feature type="domain" description="RNase III" evidence="11">
    <location>
        <begin position="16"/>
        <end position="144"/>
    </location>
</feature>
<comment type="subunit">
    <text evidence="9">Homodimer.</text>
</comment>
<dbReference type="InterPro" id="IPR014720">
    <property type="entry name" value="dsRBD_dom"/>
</dbReference>
<dbReference type="EC" id="3.1.26.3" evidence="9"/>
<keyword evidence="13" id="KW-1185">Reference proteome</keyword>
<evidence type="ECO:0000256" key="3">
    <source>
        <dbReference type="ARBA" id="ARBA00022552"/>
    </source>
</evidence>
<protein>
    <recommendedName>
        <fullName evidence="9">Ribonuclease 3</fullName>
        <ecNumber evidence="9">3.1.26.3</ecNumber>
    </recommendedName>
    <alternativeName>
        <fullName evidence="9">Ribonuclease III</fullName>
        <shortName evidence="9">RNase III</shortName>
    </alternativeName>
</protein>
<keyword evidence="9" id="KW-0963">Cytoplasm</keyword>
<keyword evidence="9" id="KW-0479">Metal-binding</keyword>
<dbReference type="CDD" id="cd00593">
    <property type="entry name" value="RIBOc"/>
    <property type="match status" value="1"/>
</dbReference>
<dbReference type="AlphaFoldDB" id="A0A1M5XCW0"/>
<reference evidence="12 13" key="1">
    <citation type="submission" date="2016-11" db="EMBL/GenBank/DDBJ databases">
        <authorList>
            <person name="Jaros S."/>
            <person name="Januszkiewicz K."/>
            <person name="Wedrychowicz H."/>
        </authorList>
    </citation>
    <scope>NUCLEOTIDE SEQUENCE [LARGE SCALE GENOMIC DNA]</scope>
    <source>
        <strain evidence="12 13">DSM 9705</strain>
    </source>
</reference>
<keyword evidence="9" id="KW-0460">Magnesium</keyword>
<comment type="similarity">
    <text evidence="2">Belongs to the ribonuclease III family.</text>
</comment>
<dbReference type="STRING" id="1121409.SAMN02745124_02945"/>
<evidence type="ECO:0000256" key="2">
    <source>
        <dbReference type="ARBA" id="ARBA00010183"/>
    </source>
</evidence>
<dbReference type="OrthoDB" id="9805026at2"/>
<comment type="cofactor">
    <cofactor evidence="9">
        <name>Mg(2+)</name>
        <dbReference type="ChEBI" id="CHEBI:18420"/>
    </cofactor>
</comment>
<keyword evidence="4 9" id="KW-0507">mRNA processing</keyword>
<dbReference type="SUPFAM" id="SSF54768">
    <property type="entry name" value="dsRNA-binding domain-like"/>
    <property type="match status" value="1"/>
</dbReference>
<feature type="active site" evidence="9">
    <location>
        <position position="61"/>
    </location>
</feature>
<comment type="catalytic activity">
    <reaction evidence="1 9">
        <text>Endonucleolytic cleavage to 5'-phosphomonoester.</text>
        <dbReference type="EC" id="3.1.26.3"/>
    </reaction>
</comment>
<evidence type="ECO:0000259" key="10">
    <source>
        <dbReference type="PROSITE" id="PS50137"/>
    </source>
</evidence>
<sequence length="244" mass="27093">MGIPVDALVQQNKDLLAALETTLGYRFTDLRLLQKAVVHPSYAFEQAQAGNDNQVLEFIGDAVLDLVIGHLLCRRYPNMREGELTRFRSSLVNEGHLAEMARFLDLGRFLCLGKGEDASCGRNKSSILACAFEAVIGAIFEDSGYTTVADIVQRLFVEAIEQKKQDLLLSDAKSRLQEVLQDRHNEAPVYRLDGEDGPSHRKQFSVSVLFRDEVLGSGTAGSKKEAEQRAAAAALLPWEKKEQR</sequence>
<dbReference type="PANTHER" id="PTHR11207:SF0">
    <property type="entry name" value="RIBONUCLEASE 3"/>
    <property type="match status" value="1"/>
</dbReference>
<organism evidence="12 13">
    <name type="scientific">Desulfofustis glycolicus DSM 9705</name>
    <dbReference type="NCBI Taxonomy" id="1121409"/>
    <lineage>
        <taxon>Bacteria</taxon>
        <taxon>Pseudomonadati</taxon>
        <taxon>Thermodesulfobacteriota</taxon>
        <taxon>Desulfobulbia</taxon>
        <taxon>Desulfobulbales</taxon>
        <taxon>Desulfocapsaceae</taxon>
        <taxon>Desulfofustis</taxon>
    </lineage>
</organism>
<keyword evidence="9" id="KW-0699">rRNA-binding</keyword>
<dbReference type="GO" id="GO:0003725">
    <property type="term" value="F:double-stranded RNA binding"/>
    <property type="evidence" value="ECO:0007669"/>
    <property type="project" value="TreeGrafter"/>
</dbReference>
<comment type="subcellular location">
    <subcellularLocation>
        <location evidence="9">Cytoplasm</location>
    </subcellularLocation>
</comment>
<comment type="caution">
    <text evidence="9">Lacks conserved residue(s) required for the propagation of feature annotation.</text>
</comment>
<feature type="active site" evidence="9">
    <location>
        <position position="133"/>
    </location>
</feature>
<dbReference type="SUPFAM" id="SSF69065">
    <property type="entry name" value="RNase III domain-like"/>
    <property type="match status" value="1"/>
</dbReference>
<keyword evidence="6 9" id="KW-0255">Endonuclease</keyword>
<evidence type="ECO:0000256" key="7">
    <source>
        <dbReference type="ARBA" id="ARBA00022801"/>
    </source>
</evidence>
<dbReference type="PROSITE" id="PS50137">
    <property type="entry name" value="DS_RBD"/>
    <property type="match status" value="1"/>
</dbReference>
<feature type="binding site" evidence="9">
    <location>
        <position position="57"/>
    </location>
    <ligand>
        <name>Mg(2+)</name>
        <dbReference type="ChEBI" id="CHEBI:18420"/>
    </ligand>
</feature>
<feature type="domain" description="DRBM" evidence="10">
    <location>
        <begin position="171"/>
        <end position="240"/>
    </location>
</feature>
<keyword evidence="3 9" id="KW-0698">rRNA processing</keyword>
<dbReference type="GO" id="GO:0019843">
    <property type="term" value="F:rRNA binding"/>
    <property type="evidence" value="ECO:0007669"/>
    <property type="project" value="UniProtKB-KW"/>
</dbReference>